<evidence type="ECO:0000259" key="3">
    <source>
        <dbReference type="PROSITE" id="PS50887"/>
    </source>
</evidence>
<reference evidence="4 5" key="1">
    <citation type="submission" date="2019-07" db="EMBL/GenBank/DDBJ databases">
        <title>Draft genome for Aliikangiella sp. M105.</title>
        <authorList>
            <person name="Wang G."/>
        </authorList>
    </citation>
    <scope>NUCLEOTIDE SEQUENCE [LARGE SCALE GENOMIC DNA]</scope>
    <source>
        <strain evidence="4 5">M105</strain>
    </source>
</reference>
<dbReference type="CDD" id="cd01949">
    <property type="entry name" value="GGDEF"/>
    <property type="match status" value="1"/>
</dbReference>
<comment type="caution">
    <text evidence="4">The sequence shown here is derived from an EMBL/GenBank/DDBJ whole genome shotgun (WGS) entry which is preliminary data.</text>
</comment>
<name>A0A545UFS0_9GAMM</name>
<proteinExistence type="predicted"/>
<dbReference type="PANTHER" id="PTHR43547:SF2">
    <property type="entry name" value="HYBRID SIGNAL TRANSDUCTION HISTIDINE KINASE C"/>
    <property type="match status" value="1"/>
</dbReference>
<dbReference type="AlphaFoldDB" id="A0A545UFS0"/>
<dbReference type="FunFam" id="2.60.40.10:FF:000791">
    <property type="entry name" value="Two-component system sensor histidine kinase/response regulator"/>
    <property type="match status" value="1"/>
</dbReference>
<dbReference type="EMBL" id="VIKS01000004">
    <property type="protein sequence ID" value="TQV88319.1"/>
    <property type="molecule type" value="Genomic_DNA"/>
</dbReference>
<dbReference type="Pfam" id="PF07494">
    <property type="entry name" value="Reg_prop"/>
    <property type="match status" value="5"/>
</dbReference>
<dbReference type="InterPro" id="IPR043128">
    <property type="entry name" value="Rev_trsase/Diguanyl_cyclase"/>
</dbReference>
<dbReference type="OrthoDB" id="176203at2"/>
<dbReference type="InterPro" id="IPR000160">
    <property type="entry name" value="GGDEF_dom"/>
</dbReference>
<dbReference type="PROSITE" id="PS50887">
    <property type="entry name" value="GGDEF"/>
    <property type="match status" value="1"/>
</dbReference>
<dbReference type="GO" id="GO:0000155">
    <property type="term" value="F:phosphorelay sensor kinase activity"/>
    <property type="evidence" value="ECO:0007669"/>
    <property type="project" value="TreeGrafter"/>
</dbReference>
<dbReference type="Gene3D" id="2.130.10.10">
    <property type="entry name" value="YVTN repeat-like/Quinoprotein amine dehydrogenase"/>
    <property type="match status" value="4"/>
</dbReference>
<accession>A0A545UFS0</accession>
<gene>
    <name evidence="4" type="ORF">FLL46_07280</name>
</gene>
<dbReference type="SUPFAM" id="SSF55073">
    <property type="entry name" value="Nucleotide cyclase"/>
    <property type="match status" value="1"/>
</dbReference>
<evidence type="ECO:0000313" key="5">
    <source>
        <dbReference type="Proteomes" id="UP000315439"/>
    </source>
</evidence>
<dbReference type="RefSeq" id="WP_142892827.1">
    <property type="nucleotide sequence ID" value="NZ_ML660162.1"/>
</dbReference>
<dbReference type="Gene3D" id="2.60.40.10">
    <property type="entry name" value="Immunoglobulins"/>
    <property type="match status" value="1"/>
</dbReference>
<evidence type="ECO:0000256" key="1">
    <source>
        <dbReference type="ARBA" id="ARBA00022553"/>
    </source>
</evidence>
<dbReference type="Gene3D" id="3.30.70.270">
    <property type="match status" value="1"/>
</dbReference>
<dbReference type="Proteomes" id="UP000315439">
    <property type="component" value="Unassembled WGS sequence"/>
</dbReference>
<keyword evidence="2" id="KW-1133">Transmembrane helix</keyword>
<evidence type="ECO:0000313" key="4">
    <source>
        <dbReference type="EMBL" id="TQV88319.1"/>
    </source>
</evidence>
<dbReference type="InterPro" id="IPR011110">
    <property type="entry name" value="Reg_prop"/>
</dbReference>
<organism evidence="4 5">
    <name type="scientific">Aliikangiella coralliicola</name>
    <dbReference type="NCBI Taxonomy" id="2592383"/>
    <lineage>
        <taxon>Bacteria</taxon>
        <taxon>Pseudomonadati</taxon>
        <taxon>Pseudomonadota</taxon>
        <taxon>Gammaproteobacteria</taxon>
        <taxon>Oceanospirillales</taxon>
        <taxon>Pleioneaceae</taxon>
        <taxon>Aliikangiella</taxon>
    </lineage>
</organism>
<sequence>MSPTLQSQPNSLPFLRLGDNQGLPSNIVITIMQDSYGYIWFGTGAGLSRFNGYQFTNFQHDPQNPNSLLANKIWALYEDEKGILWIGTEFGGLNRYDPSTGLFSAYIHDPENQHSISHNYVREIHPAPNGKLWIGTSGGGLNLFDPQTGQFKHYKHDASNPNSLSGNYIRALKTDAKGGLWIGLSSSGLNYLSADGKHFKHYRHLPGGTNQISSDMVQNILLTSENELYVGTWKAGLNRLNISSGKWTHIKSQNDESSVFHQTAIVSLIQSNTGEIWAGTAASGLYQFDPQTDALSLYQNNSSDIQSPPSGSIFALAQDRQGLIWLGSWGNGAAVANPKAAQIVRYRHIPGQPSSLANGIVGGAVIDYKQTLWVGVEGGALNALEKNTEQFVRLKHNPENPQSIGDNDVVVVYQDPVEKEILWLGTRFGGVTRFNLDTNEFRHYQHHVDSPNSLSDNHVVSIYRDRKNILWVGTTNGLNRINLTDNSITQFRENAAIEGALKNEWIGVIFEDSQDNLWFGSGAGLVRLDPSTMKFISYQHDINNPNSISHNLVWDIIEDKQNHLWISTEQGINRFRNTAASPAEARFERFGNQQFVSMLLDGTNKIWLSAQQGIFQFDPVSAQFKLFDVSDGALGRNYYPSKLKDENGNFYFGGYDGLIQFNPLTLSRINTQPEVLFSELVLYNRVVSTEDETSILNQRIEDTALISIPYSESVFSLRYSTLDYSLMDKVFYRYKLHGFDSRWTETNLNSLTYTNLDPGNYQLEIQAMDKDGNWSKESTKLDINIARPPWKSYWAYAFYLLSIFAVIRYYLNSQKRRLAYEALKRMSLTDQLTGLKNRYFVDRHIQSDVESCLRKYQNQSLEGEHQFIKNSDLVFFLIDIDHFKQVNDQYGHSAGDLVLKQMRKRLENVFRKSDYLVRWGGEEFLVIARNTSREKAAIIAERFRQVVAMQNFMISDKKSLPLTCSLGFVPFPLIPSSPSLISWTKTLDLADHCLYAAKRAKRNAWVGITEFKSADSADLSFSLLRHHTAQLIENRTLKIVTSVPDNELIIWD</sequence>
<keyword evidence="2" id="KW-0812">Transmembrane</keyword>
<dbReference type="InterPro" id="IPR029787">
    <property type="entry name" value="Nucleotide_cyclase"/>
</dbReference>
<dbReference type="SUPFAM" id="SSF63829">
    <property type="entry name" value="Calcium-dependent phosphotriesterase"/>
    <property type="match status" value="3"/>
</dbReference>
<protein>
    <submittedName>
        <fullName evidence="4">Diguanylate cyclase</fullName>
    </submittedName>
</protein>
<dbReference type="InterPro" id="IPR015943">
    <property type="entry name" value="WD40/YVTN_repeat-like_dom_sf"/>
</dbReference>
<evidence type="ECO:0000256" key="2">
    <source>
        <dbReference type="SAM" id="Phobius"/>
    </source>
</evidence>
<keyword evidence="1" id="KW-0597">Phosphoprotein</keyword>
<keyword evidence="2" id="KW-0472">Membrane</keyword>
<dbReference type="InterPro" id="IPR013783">
    <property type="entry name" value="Ig-like_fold"/>
</dbReference>
<dbReference type="SMART" id="SM00267">
    <property type="entry name" value="GGDEF"/>
    <property type="match status" value="1"/>
</dbReference>
<dbReference type="InterPro" id="IPR011123">
    <property type="entry name" value="Y_Y_Y"/>
</dbReference>
<dbReference type="PANTHER" id="PTHR43547">
    <property type="entry name" value="TWO-COMPONENT HISTIDINE KINASE"/>
    <property type="match status" value="1"/>
</dbReference>
<dbReference type="Pfam" id="PF00990">
    <property type="entry name" value="GGDEF"/>
    <property type="match status" value="1"/>
</dbReference>
<feature type="domain" description="GGDEF" evidence="3">
    <location>
        <begin position="871"/>
        <end position="1010"/>
    </location>
</feature>
<feature type="transmembrane region" description="Helical" evidence="2">
    <location>
        <begin position="793"/>
        <end position="811"/>
    </location>
</feature>
<keyword evidence="5" id="KW-1185">Reference proteome</keyword>
<dbReference type="Pfam" id="PF07495">
    <property type="entry name" value="Y_Y_Y"/>
    <property type="match status" value="1"/>
</dbReference>
<dbReference type="NCBIfam" id="TIGR00254">
    <property type="entry name" value="GGDEF"/>
    <property type="match status" value="1"/>
</dbReference>